<keyword evidence="4" id="KW-0723">Serine/threonine-protein kinase</keyword>
<evidence type="ECO:0000256" key="5">
    <source>
        <dbReference type="ARBA" id="ARBA00022679"/>
    </source>
</evidence>
<keyword evidence="3" id="KW-1003">Cell membrane</keyword>
<evidence type="ECO:0000256" key="1">
    <source>
        <dbReference type="ARBA" id="ARBA00004162"/>
    </source>
</evidence>
<protein>
    <recommendedName>
        <fullName evidence="2">non-specific serine/threonine protein kinase</fullName>
        <ecNumber evidence="2">2.7.11.1</ecNumber>
    </recommendedName>
</protein>
<sequence>MELISGRKLIDKNINIINWAKDQITKTLGGGDYTILVDSIRHSYDEEKTKRMIEALIDSKLENYEEEQVKNMIFCAIACINNISKFRPTMEKIIGVLEGTIKPSERILDWEDNKSVPSMISILILINYL</sequence>
<reference evidence="14" key="1">
    <citation type="submission" date="2016-02" db="EMBL/GenBank/DDBJ databases">
        <title>WGS assembly of Manihot esculenta.</title>
        <authorList>
            <person name="Bredeson J.V."/>
            <person name="Prochnik S.E."/>
            <person name="Lyons J.B."/>
            <person name="Schmutz J."/>
            <person name="Grimwood J."/>
            <person name="Vrebalov J."/>
            <person name="Bart R.S."/>
            <person name="Amuge T."/>
            <person name="Ferguson M.E."/>
            <person name="Green R."/>
            <person name="Putnam N."/>
            <person name="Stites J."/>
            <person name="Rounsley S."/>
            <person name="Rokhsar D.S."/>
        </authorList>
    </citation>
    <scope>NUCLEOTIDE SEQUENCE [LARGE SCALE GENOMIC DNA]</scope>
    <source>
        <tissue evidence="14">Leaf</tissue>
    </source>
</reference>
<comment type="catalytic activity">
    <reaction evidence="12">
        <text>L-threonyl-[protein] + ATP = O-phospho-L-threonyl-[protein] + ADP + H(+)</text>
        <dbReference type="Rhea" id="RHEA:46608"/>
        <dbReference type="Rhea" id="RHEA-COMP:11060"/>
        <dbReference type="Rhea" id="RHEA-COMP:11605"/>
        <dbReference type="ChEBI" id="CHEBI:15378"/>
        <dbReference type="ChEBI" id="CHEBI:30013"/>
        <dbReference type="ChEBI" id="CHEBI:30616"/>
        <dbReference type="ChEBI" id="CHEBI:61977"/>
        <dbReference type="ChEBI" id="CHEBI:456216"/>
        <dbReference type="EC" id="2.7.11.1"/>
    </reaction>
</comment>
<accession>A0A2C9V0Q3</accession>
<evidence type="ECO:0000256" key="13">
    <source>
        <dbReference type="ARBA" id="ARBA00048679"/>
    </source>
</evidence>
<keyword evidence="8" id="KW-0418">Kinase</keyword>
<keyword evidence="11" id="KW-0472">Membrane</keyword>
<dbReference type="STRING" id="3983.A0A2C9V0Q3"/>
<dbReference type="PANTHER" id="PTHR47982">
    <property type="entry name" value="PROLINE-RICH RECEPTOR-LIKE PROTEIN KINASE PERK4"/>
    <property type="match status" value="1"/>
</dbReference>
<keyword evidence="5" id="KW-0808">Transferase</keyword>
<evidence type="ECO:0000313" key="14">
    <source>
        <dbReference type="EMBL" id="OAY37678.1"/>
    </source>
</evidence>
<evidence type="ECO:0000256" key="2">
    <source>
        <dbReference type="ARBA" id="ARBA00012513"/>
    </source>
</evidence>
<dbReference type="GO" id="GO:0005524">
    <property type="term" value="F:ATP binding"/>
    <property type="evidence" value="ECO:0007669"/>
    <property type="project" value="UniProtKB-KW"/>
</dbReference>
<dbReference type="EMBL" id="CM004397">
    <property type="protein sequence ID" value="OAY37678.1"/>
    <property type="molecule type" value="Genomic_DNA"/>
</dbReference>
<dbReference type="EC" id="2.7.11.1" evidence="2"/>
<evidence type="ECO:0000256" key="3">
    <source>
        <dbReference type="ARBA" id="ARBA00022475"/>
    </source>
</evidence>
<comment type="subcellular location">
    <subcellularLocation>
        <location evidence="1">Cell membrane</location>
        <topology evidence="1">Single-pass membrane protein</topology>
    </subcellularLocation>
</comment>
<dbReference type="GO" id="GO:0004674">
    <property type="term" value="F:protein serine/threonine kinase activity"/>
    <property type="evidence" value="ECO:0007669"/>
    <property type="project" value="UniProtKB-KW"/>
</dbReference>
<organism evidence="14">
    <name type="scientific">Manihot esculenta</name>
    <name type="common">Cassava</name>
    <name type="synonym">Jatropha manihot</name>
    <dbReference type="NCBI Taxonomy" id="3983"/>
    <lineage>
        <taxon>Eukaryota</taxon>
        <taxon>Viridiplantae</taxon>
        <taxon>Streptophyta</taxon>
        <taxon>Embryophyta</taxon>
        <taxon>Tracheophyta</taxon>
        <taxon>Spermatophyta</taxon>
        <taxon>Magnoliopsida</taxon>
        <taxon>eudicotyledons</taxon>
        <taxon>Gunneridae</taxon>
        <taxon>Pentapetalae</taxon>
        <taxon>rosids</taxon>
        <taxon>fabids</taxon>
        <taxon>Malpighiales</taxon>
        <taxon>Euphorbiaceae</taxon>
        <taxon>Crotonoideae</taxon>
        <taxon>Manihoteae</taxon>
        <taxon>Manihot</taxon>
    </lineage>
</organism>
<keyword evidence="10" id="KW-1133">Transmembrane helix</keyword>
<evidence type="ECO:0000256" key="12">
    <source>
        <dbReference type="ARBA" id="ARBA00047899"/>
    </source>
</evidence>
<evidence type="ECO:0000256" key="11">
    <source>
        <dbReference type="ARBA" id="ARBA00023136"/>
    </source>
</evidence>
<dbReference type="PANTHER" id="PTHR47982:SF40">
    <property type="entry name" value="NON-SPECIFIC SERINE_THREONINE PROTEIN KINASE"/>
    <property type="match status" value="1"/>
</dbReference>
<keyword evidence="9" id="KW-0067">ATP-binding</keyword>
<gene>
    <name evidence="14" type="ORF">MANES_11G120600</name>
</gene>
<evidence type="ECO:0000256" key="7">
    <source>
        <dbReference type="ARBA" id="ARBA00022741"/>
    </source>
</evidence>
<keyword evidence="7" id="KW-0547">Nucleotide-binding</keyword>
<dbReference type="Gene3D" id="1.10.510.10">
    <property type="entry name" value="Transferase(Phosphotransferase) domain 1"/>
    <property type="match status" value="1"/>
</dbReference>
<proteinExistence type="predicted"/>
<comment type="catalytic activity">
    <reaction evidence="13">
        <text>L-seryl-[protein] + ATP = O-phospho-L-seryl-[protein] + ADP + H(+)</text>
        <dbReference type="Rhea" id="RHEA:17989"/>
        <dbReference type="Rhea" id="RHEA-COMP:9863"/>
        <dbReference type="Rhea" id="RHEA-COMP:11604"/>
        <dbReference type="ChEBI" id="CHEBI:15378"/>
        <dbReference type="ChEBI" id="CHEBI:29999"/>
        <dbReference type="ChEBI" id="CHEBI:30616"/>
        <dbReference type="ChEBI" id="CHEBI:83421"/>
        <dbReference type="ChEBI" id="CHEBI:456216"/>
        <dbReference type="EC" id="2.7.11.1"/>
    </reaction>
</comment>
<keyword evidence="6" id="KW-0812">Transmembrane</keyword>
<evidence type="ECO:0000256" key="4">
    <source>
        <dbReference type="ARBA" id="ARBA00022527"/>
    </source>
</evidence>
<dbReference type="GO" id="GO:0005886">
    <property type="term" value="C:plasma membrane"/>
    <property type="evidence" value="ECO:0007669"/>
    <property type="project" value="UniProtKB-SubCell"/>
</dbReference>
<dbReference type="AlphaFoldDB" id="A0A2C9V0Q3"/>
<dbReference type="InterPro" id="IPR047117">
    <property type="entry name" value="PERK1-13-like"/>
</dbReference>
<evidence type="ECO:0000256" key="8">
    <source>
        <dbReference type="ARBA" id="ARBA00022777"/>
    </source>
</evidence>
<evidence type="ECO:0000256" key="10">
    <source>
        <dbReference type="ARBA" id="ARBA00022989"/>
    </source>
</evidence>
<evidence type="ECO:0000256" key="9">
    <source>
        <dbReference type="ARBA" id="ARBA00022840"/>
    </source>
</evidence>
<evidence type="ECO:0000256" key="6">
    <source>
        <dbReference type="ARBA" id="ARBA00022692"/>
    </source>
</evidence>
<name>A0A2C9V0Q3_MANES</name>